<dbReference type="Proteomes" id="UP000222542">
    <property type="component" value="Unassembled WGS sequence"/>
</dbReference>
<comment type="caution">
    <text evidence="1">The sequence shown here is derived from an EMBL/GenBank/DDBJ whole genome shotgun (WGS) entry which is preliminary data.</text>
</comment>
<evidence type="ECO:0000313" key="1">
    <source>
        <dbReference type="EMBL" id="PHT86404.1"/>
    </source>
</evidence>
<gene>
    <name evidence="1" type="ORF">T459_08510</name>
</gene>
<reference evidence="1 2" key="2">
    <citation type="journal article" date="2017" name="Genome Biol.">
        <title>New reference genome sequences of hot pepper reveal the massive evolution of plant disease-resistance genes by retroduplication.</title>
        <authorList>
            <person name="Kim S."/>
            <person name="Park J."/>
            <person name="Yeom S.I."/>
            <person name="Kim Y.M."/>
            <person name="Seo E."/>
            <person name="Kim K.T."/>
            <person name="Kim M.S."/>
            <person name="Lee J.M."/>
            <person name="Cheong K."/>
            <person name="Shin H.S."/>
            <person name="Kim S.B."/>
            <person name="Han K."/>
            <person name="Lee J."/>
            <person name="Park M."/>
            <person name="Lee H.A."/>
            <person name="Lee H.Y."/>
            <person name="Lee Y."/>
            <person name="Oh S."/>
            <person name="Lee J.H."/>
            <person name="Choi E."/>
            <person name="Choi E."/>
            <person name="Lee S.E."/>
            <person name="Jeon J."/>
            <person name="Kim H."/>
            <person name="Choi G."/>
            <person name="Song H."/>
            <person name="Lee J."/>
            <person name="Lee S.C."/>
            <person name="Kwon J.K."/>
            <person name="Lee H.Y."/>
            <person name="Koo N."/>
            <person name="Hong Y."/>
            <person name="Kim R.W."/>
            <person name="Kang W.H."/>
            <person name="Huh J.H."/>
            <person name="Kang B.C."/>
            <person name="Yang T.J."/>
            <person name="Lee Y.H."/>
            <person name="Bennetzen J.L."/>
            <person name="Choi D."/>
        </authorList>
    </citation>
    <scope>NUCLEOTIDE SEQUENCE [LARGE SCALE GENOMIC DNA]</scope>
    <source>
        <strain evidence="2">cv. CM334</strain>
    </source>
</reference>
<name>A0A2G2ZWR5_CAPAN</name>
<keyword evidence="2" id="KW-1185">Reference proteome</keyword>
<dbReference type="EMBL" id="AYRZ02000003">
    <property type="protein sequence ID" value="PHT86404.1"/>
    <property type="molecule type" value="Genomic_DNA"/>
</dbReference>
<reference evidence="1 2" key="1">
    <citation type="journal article" date="2014" name="Nat. Genet.">
        <title>Genome sequence of the hot pepper provides insights into the evolution of pungency in Capsicum species.</title>
        <authorList>
            <person name="Kim S."/>
            <person name="Park M."/>
            <person name="Yeom S.I."/>
            <person name="Kim Y.M."/>
            <person name="Lee J.M."/>
            <person name="Lee H.A."/>
            <person name="Seo E."/>
            <person name="Choi J."/>
            <person name="Cheong K."/>
            <person name="Kim K.T."/>
            <person name="Jung K."/>
            <person name="Lee G.W."/>
            <person name="Oh S.K."/>
            <person name="Bae C."/>
            <person name="Kim S.B."/>
            <person name="Lee H.Y."/>
            <person name="Kim S.Y."/>
            <person name="Kim M.S."/>
            <person name="Kang B.C."/>
            <person name="Jo Y.D."/>
            <person name="Yang H.B."/>
            <person name="Jeong H.J."/>
            <person name="Kang W.H."/>
            <person name="Kwon J.K."/>
            <person name="Shin C."/>
            <person name="Lim J.Y."/>
            <person name="Park J.H."/>
            <person name="Huh J.H."/>
            <person name="Kim J.S."/>
            <person name="Kim B.D."/>
            <person name="Cohen O."/>
            <person name="Paran I."/>
            <person name="Suh M.C."/>
            <person name="Lee S.B."/>
            <person name="Kim Y.K."/>
            <person name="Shin Y."/>
            <person name="Noh S.J."/>
            <person name="Park J."/>
            <person name="Seo Y.S."/>
            <person name="Kwon S.Y."/>
            <person name="Kim H.A."/>
            <person name="Park J.M."/>
            <person name="Kim H.J."/>
            <person name="Choi S.B."/>
            <person name="Bosland P.W."/>
            <person name="Reeves G."/>
            <person name="Jo S.H."/>
            <person name="Lee B.W."/>
            <person name="Cho H.T."/>
            <person name="Choi H.S."/>
            <person name="Lee M.S."/>
            <person name="Yu Y."/>
            <person name="Do Choi Y."/>
            <person name="Park B.S."/>
            <person name="van Deynze A."/>
            <person name="Ashrafi H."/>
            <person name="Hill T."/>
            <person name="Kim W.T."/>
            <person name="Pai H.S."/>
            <person name="Ahn H.K."/>
            <person name="Yeam I."/>
            <person name="Giovannoni J.J."/>
            <person name="Rose J.K."/>
            <person name="Sorensen I."/>
            <person name="Lee S.J."/>
            <person name="Kim R.W."/>
            <person name="Choi I.Y."/>
            <person name="Choi B.S."/>
            <person name="Lim J.S."/>
            <person name="Lee Y.H."/>
            <person name="Choi D."/>
        </authorList>
    </citation>
    <scope>NUCLEOTIDE SEQUENCE [LARGE SCALE GENOMIC DNA]</scope>
    <source>
        <strain evidence="2">cv. CM334</strain>
    </source>
</reference>
<sequence>MDFNTAKLARPVIAVGKSVLIIVRRSQMMMFEEMRFCGDLDFFPAPLKKVKVEVVAPQNRIEPDSVVDDDYSDEEIDVY</sequence>
<proteinExistence type="predicted"/>
<dbReference type="AlphaFoldDB" id="A0A2G2ZWR5"/>
<dbReference type="Gramene" id="PHT86404">
    <property type="protein sequence ID" value="PHT86404"/>
    <property type="gene ID" value="T459_08510"/>
</dbReference>
<evidence type="ECO:0000313" key="2">
    <source>
        <dbReference type="Proteomes" id="UP000222542"/>
    </source>
</evidence>
<organism evidence="1 2">
    <name type="scientific">Capsicum annuum</name>
    <name type="common">Capsicum pepper</name>
    <dbReference type="NCBI Taxonomy" id="4072"/>
    <lineage>
        <taxon>Eukaryota</taxon>
        <taxon>Viridiplantae</taxon>
        <taxon>Streptophyta</taxon>
        <taxon>Embryophyta</taxon>
        <taxon>Tracheophyta</taxon>
        <taxon>Spermatophyta</taxon>
        <taxon>Magnoliopsida</taxon>
        <taxon>eudicotyledons</taxon>
        <taxon>Gunneridae</taxon>
        <taxon>Pentapetalae</taxon>
        <taxon>asterids</taxon>
        <taxon>lamiids</taxon>
        <taxon>Solanales</taxon>
        <taxon>Solanaceae</taxon>
        <taxon>Solanoideae</taxon>
        <taxon>Capsiceae</taxon>
        <taxon>Capsicum</taxon>
    </lineage>
</organism>
<protein>
    <submittedName>
        <fullName evidence="1">Uncharacterized protein</fullName>
    </submittedName>
</protein>
<accession>A0A2G2ZWR5</accession>